<evidence type="ECO:0000313" key="1">
    <source>
        <dbReference type="EMBL" id="QBQ07449.1"/>
    </source>
</evidence>
<dbReference type="EMBL" id="CP038013">
    <property type="protein sequence ID" value="QBQ07449.1"/>
    <property type="molecule type" value="Genomic_DNA"/>
</dbReference>
<organism evidence="1 2">
    <name type="scientific">Spiroplasma gladiatoris</name>
    <dbReference type="NCBI Taxonomy" id="2143"/>
    <lineage>
        <taxon>Bacteria</taxon>
        <taxon>Bacillati</taxon>
        <taxon>Mycoplasmatota</taxon>
        <taxon>Mollicutes</taxon>
        <taxon>Entomoplasmatales</taxon>
        <taxon>Spiroplasmataceae</taxon>
        <taxon>Spiroplasma</taxon>
    </lineage>
</organism>
<accession>A0A4V1AQ68</accession>
<dbReference type="RefSeq" id="WP_134297241.1">
    <property type="nucleotide sequence ID" value="NZ_CP038013.1"/>
</dbReference>
<sequence length="85" mass="9434">MAKNLNDLVEIKNLKELDIAQIVNALDEGKTVLWSVHKGEMVDKAIAEGRIELFDANCELKSTIEDGSYCGCGKPSNAQLIIWRD</sequence>
<evidence type="ECO:0000313" key="2">
    <source>
        <dbReference type="Proteomes" id="UP000294309"/>
    </source>
</evidence>
<name>A0A4V1AQ68_9MOLU</name>
<reference evidence="1 2" key="1">
    <citation type="submission" date="2019-03" db="EMBL/GenBank/DDBJ databases">
        <title>Complete genome sequence of Spiroplasma gladiatoris TG-1 (DSM 22552).</title>
        <authorList>
            <person name="Lin Y.-C."/>
            <person name="Chou L."/>
            <person name="Kuo C.-H."/>
        </authorList>
    </citation>
    <scope>NUCLEOTIDE SEQUENCE [LARGE SCALE GENOMIC DNA]</scope>
    <source>
        <strain evidence="1 2">TG-1</strain>
    </source>
</reference>
<dbReference type="KEGG" id="sgq:SGLAD_v1c02500"/>
<dbReference type="Proteomes" id="UP000294309">
    <property type="component" value="Chromosome"/>
</dbReference>
<dbReference type="AlphaFoldDB" id="A0A4V1AQ68"/>
<keyword evidence="2" id="KW-1185">Reference proteome</keyword>
<proteinExistence type="predicted"/>
<dbReference type="OrthoDB" id="389793at2"/>
<gene>
    <name evidence="1" type="ORF">SGLAD_v1c02500</name>
</gene>
<protein>
    <submittedName>
        <fullName evidence="1">Uncharacterized protein</fullName>
    </submittedName>
</protein>